<dbReference type="Gene3D" id="1.20.5.170">
    <property type="match status" value="1"/>
</dbReference>
<dbReference type="GO" id="GO:0042262">
    <property type="term" value="P:DNA protection"/>
    <property type="evidence" value="ECO:0007669"/>
    <property type="project" value="InterPro"/>
</dbReference>
<keyword evidence="2" id="KW-1185">Reference proteome</keyword>
<dbReference type="Proteomes" id="UP000199698">
    <property type="component" value="Unassembled WGS sequence"/>
</dbReference>
<reference evidence="2" key="1">
    <citation type="submission" date="2016-08" db="EMBL/GenBank/DDBJ databases">
        <authorList>
            <person name="Varghese N."/>
            <person name="Submissions Spin"/>
        </authorList>
    </citation>
    <scope>NUCLEOTIDE SEQUENCE [LARGE SCALE GENOMIC DNA]</scope>
    <source>
        <strain evidence="2">R-53144</strain>
    </source>
</reference>
<sequence>MIKAKKRIKAAASVYVVQSKEEVTSSIRNLGDIQRELIRLETEMNDKIAEITASYSSTIDLLKLKSTQLQTGIQIWCEANRDELTNGGKVKSANLITGEVQWRNRPPSCTIRGSESVIEALKELKLNRFIRTKEEINKEAILNEPNAVAHVPGITIKKDVEDFAIVPFEQEII</sequence>
<dbReference type="STRING" id="1798183.GA0061080_102216"/>
<name>A0A1C4BLI3_9GAMM</name>
<evidence type="ECO:0000313" key="2">
    <source>
        <dbReference type="Proteomes" id="UP000199698"/>
    </source>
</evidence>
<gene>
    <name evidence="1" type="ORF">GA0061080_102216</name>
</gene>
<dbReference type="EMBL" id="FMBA01000022">
    <property type="protein sequence ID" value="SCC07598.1"/>
    <property type="molecule type" value="Genomic_DNA"/>
</dbReference>
<dbReference type="GO" id="GO:0003690">
    <property type="term" value="F:double-stranded DNA binding"/>
    <property type="evidence" value="ECO:0007669"/>
    <property type="project" value="InterPro"/>
</dbReference>
<organism evidence="1 2">
    <name type="scientific">Gilliamella intestini</name>
    <dbReference type="NCBI Taxonomy" id="1798183"/>
    <lineage>
        <taxon>Bacteria</taxon>
        <taxon>Pseudomonadati</taxon>
        <taxon>Pseudomonadota</taxon>
        <taxon>Gammaproteobacteria</taxon>
        <taxon>Orbales</taxon>
        <taxon>Orbaceae</taxon>
        <taxon>Gilliamella</taxon>
    </lineage>
</organism>
<dbReference type="OrthoDB" id="8141487at2"/>
<protein>
    <submittedName>
        <fullName evidence="1">Mu-like prophage host-nuclease inhibitor protein Gam</fullName>
    </submittedName>
</protein>
<proteinExistence type="predicted"/>
<accession>A0A1C4BLI3</accession>
<dbReference type="Pfam" id="PF07352">
    <property type="entry name" value="Phage_Mu_Gam"/>
    <property type="match status" value="1"/>
</dbReference>
<dbReference type="InterPro" id="IPR009951">
    <property type="entry name" value="Host-nuc_inhib_Gam"/>
</dbReference>
<dbReference type="SUPFAM" id="SSF161266">
    <property type="entry name" value="Gam-like"/>
    <property type="match status" value="1"/>
</dbReference>
<dbReference type="RefSeq" id="WP_091123252.1">
    <property type="nucleotide sequence ID" value="NZ_FMBA01000022.1"/>
</dbReference>
<dbReference type="AlphaFoldDB" id="A0A1C4BLI3"/>
<evidence type="ECO:0000313" key="1">
    <source>
        <dbReference type="EMBL" id="SCC07598.1"/>
    </source>
</evidence>